<dbReference type="InterPro" id="IPR022753">
    <property type="entry name" value="T4SS_pilus_biogen_PilP"/>
</dbReference>
<evidence type="ECO:0000256" key="1">
    <source>
        <dbReference type="SAM" id="SignalP"/>
    </source>
</evidence>
<feature type="signal peptide" evidence="1">
    <location>
        <begin position="1"/>
        <end position="20"/>
    </location>
</feature>
<sequence length="171" mass="18174">MRKNNQWGWLLLLFVFSVQADEPDAKTAEALLAAIDVTVGRLEAVQAYNMLLAAQVENAKLKRMLNESQQLPVQPPVAVSSSPAGVPFSLPVSSMAGQVAQTARTTGSDKPATLVLLETYGNGKTMFARLRLANGGVIEVTRGDRLPGTNTTISAISDATIRLSDGTSLSF</sequence>
<feature type="chain" id="PRO_5046404942" evidence="1">
    <location>
        <begin position="21"/>
        <end position="171"/>
    </location>
</feature>
<reference evidence="2 3" key="1">
    <citation type="submission" date="2019-04" db="EMBL/GenBank/DDBJ databases">
        <title>Whole Genome Sequencing of Pectobacterium punjabense SS95.</title>
        <authorList>
            <person name="Sarfraz S."/>
            <person name="Oulghazi S."/>
            <person name="Roques C."/>
            <person name="Vandecasteele C."/>
            <person name="Faure D."/>
        </authorList>
    </citation>
    <scope>NUCLEOTIDE SEQUENCE [LARGE SCALE GENOMIC DNA]</scope>
    <source>
        <strain evidence="2 3">SS95</strain>
    </source>
</reference>
<keyword evidence="1" id="KW-0732">Signal</keyword>
<dbReference type="EMBL" id="CP038498">
    <property type="protein sequence ID" value="QJA19280.1"/>
    <property type="molecule type" value="Genomic_DNA"/>
</dbReference>
<dbReference type="RefSeq" id="WP_107168165.1">
    <property type="nucleotide sequence ID" value="NZ_CP038498.1"/>
</dbReference>
<evidence type="ECO:0000313" key="3">
    <source>
        <dbReference type="Proteomes" id="UP000502681"/>
    </source>
</evidence>
<evidence type="ECO:0000313" key="2">
    <source>
        <dbReference type="EMBL" id="QJA19280.1"/>
    </source>
</evidence>
<dbReference type="NCBIfam" id="TIGR03021">
    <property type="entry name" value="pilP_fam"/>
    <property type="match status" value="1"/>
</dbReference>
<name>A0ABX6KYZ4_9GAMM</name>
<proteinExistence type="predicted"/>
<dbReference type="GeneID" id="90762237"/>
<organism evidence="2 3">
    <name type="scientific">Pectobacterium punjabense</name>
    <dbReference type="NCBI Taxonomy" id="2108399"/>
    <lineage>
        <taxon>Bacteria</taxon>
        <taxon>Pseudomonadati</taxon>
        <taxon>Pseudomonadota</taxon>
        <taxon>Gammaproteobacteria</taxon>
        <taxon>Enterobacterales</taxon>
        <taxon>Pectobacteriaceae</taxon>
        <taxon>Pectobacterium</taxon>
    </lineage>
</organism>
<dbReference type="Proteomes" id="UP000502681">
    <property type="component" value="Chromosome"/>
</dbReference>
<gene>
    <name evidence="2" type="primary">pilP</name>
    <name evidence="2" type="ORF">E2566_04705</name>
</gene>
<accession>A0ABX6KYZ4</accession>
<protein>
    <submittedName>
        <fullName evidence="2">Type IV pilus biogenesis protein PilP</fullName>
    </submittedName>
</protein>
<keyword evidence="3" id="KW-1185">Reference proteome</keyword>